<dbReference type="InterPro" id="IPR056789">
    <property type="entry name" value="LRR_R13L1-DRL21"/>
</dbReference>
<evidence type="ECO:0000313" key="10">
    <source>
        <dbReference type="EMBL" id="KAG6629756.1"/>
    </source>
</evidence>
<dbReference type="Pfam" id="PF18052">
    <property type="entry name" value="Rx_N"/>
    <property type="match status" value="1"/>
</dbReference>
<keyword evidence="2" id="KW-0677">Repeat</keyword>
<dbReference type="Pfam" id="PF25019">
    <property type="entry name" value="LRR_R13L1-DRL21"/>
    <property type="match status" value="1"/>
</dbReference>
<dbReference type="GO" id="GO:0006952">
    <property type="term" value="P:defense response"/>
    <property type="evidence" value="ECO:0007669"/>
    <property type="project" value="UniProtKB-KW"/>
</dbReference>
<keyword evidence="11" id="KW-1185">Reference proteome</keyword>
<sequence length="1300" mass="147516">MADVAGIFLSPLLQVFFERVASREFVNFFRGQKLDQALLNELKIALLSVNAVFEDAEEKQMANPNVKEWLDELKVAIYDAEDILDEIDTEATRCKLDAEFHTTASKVRKAISTSFKPFVKEIEPKIKQLLERLESLVRRKDIIGLKDGIQGKSSQRLPTTSLVEESGICGREDDKEKIINSMFSEDVSGNKSFVIAIVGMGGVGKTTLAQLIYNDKRVKEYFDLKAWACVSENFDIFTVTKAILERVCSSDKGDGETLDWLQSTLKESLKGQKFLFVLDDVWNYDYINWEVLSNPFRVGAQGSRVLVTTREEGAASIMRPILTYNLKPLPEKECWSLFVSHAFHGSIFDMHPELEAIGRQIVEKCKGLPLAAKTIGALLSSKVGVDDWNRILKSELWDMPTEIIPALRLSYKYLPSYLKRCFAYCSIFPKGHFFLKDELVSLWMAEGFLKNSEGKIMEQVGDDYISDLVSRSLLQQSSVNNYRFGMHDLVNDLARFVSRQFILRLEGSNSLQVTNKTRHLSIVTKSFENMPKTLEALYEAKGLRTFLPIDVWNGILLTKFPHDLLPKLRFLRVLSFKNDINLTELPDSIGNIRHLRYLDLSDTPIRKLPDSICQLCNLQILRLMWCSDLTVLPKDMHKLVSLRHLVLYRTAITEMPLHLGRLKCLQTLGEFVVSTKNSGSSIGELGKLEDIGGELSIRKLQNVKSPMDALDASLKDKKRLKGLELLWDDTTSSISESQLIVLENLQPHTNLNNLFIYNYGGKSFPDWIAHHSFSKMKYLFLYNCKYCHILPAFGQLHSLQWLYITGFHGIARVGKEFYGSGSSMFKPFEALKFLRFKDMPDWENWFCFDECEAFPRLEELEIVKCPKLTGGLPIHLPSLAKLAIAECSQLKSSLPRSPTLRELKLTNFNEVLLNEFPSGLQIVVLEGCAAIRSLPEGMMDFSSPLQRLEIDGCPSLKFLSDDDLPSSLETLKISNCKKLEFAAHFNYSSLKELYLENSCDSLRCFPVNLIAEIDFLTIKGCGNLECLTDSEQHESDLAAWIIRIENCPNFVLFPNPGLRAQKLKRFEIHDCGSLRSLPDKMHLLLPSLESLSICKCPMLQSFGEGGLPTNIKSIFIEDCDILVARRTTWGLQKLPSLRKLSISGKCEDVESFPQPSLLPMTMTSLTISGFSNMKSLDKKGLQQLTFLEKLYILNLPSLKFTPEERTFDSISTLIHLSISGIPTMTSLDYLGLQRLTSLKHMEIYDCPNLKVVPKNGFPASISTLKIHKCPLLEKQLQNKKGKEWHKVAHIPHIEINDQLI</sequence>
<evidence type="ECO:0000259" key="8">
    <source>
        <dbReference type="Pfam" id="PF23559"/>
    </source>
</evidence>
<keyword evidence="1" id="KW-0433">Leucine-rich repeat</keyword>
<dbReference type="FunFam" id="3.40.50.300:FF:001091">
    <property type="entry name" value="Probable disease resistance protein At1g61300"/>
    <property type="match status" value="1"/>
</dbReference>
<dbReference type="InterPro" id="IPR058922">
    <property type="entry name" value="WHD_DRP"/>
</dbReference>
<evidence type="ECO:0000256" key="3">
    <source>
        <dbReference type="ARBA" id="ARBA00022741"/>
    </source>
</evidence>
<evidence type="ECO:0000256" key="4">
    <source>
        <dbReference type="ARBA" id="ARBA00022821"/>
    </source>
</evidence>
<feature type="domain" description="Disease resistance protein winged helix" evidence="8">
    <location>
        <begin position="427"/>
        <end position="494"/>
    </location>
</feature>
<evidence type="ECO:0000256" key="2">
    <source>
        <dbReference type="ARBA" id="ARBA00022737"/>
    </source>
</evidence>
<dbReference type="Proteomes" id="UP000811609">
    <property type="component" value="Chromosome 14"/>
</dbReference>
<evidence type="ECO:0000313" key="11">
    <source>
        <dbReference type="Proteomes" id="UP000811609"/>
    </source>
</evidence>
<dbReference type="InterPro" id="IPR001611">
    <property type="entry name" value="Leu-rich_rpt"/>
</dbReference>
<evidence type="ECO:0000256" key="1">
    <source>
        <dbReference type="ARBA" id="ARBA00022614"/>
    </source>
</evidence>
<dbReference type="PROSITE" id="PS51450">
    <property type="entry name" value="LRR"/>
    <property type="match status" value="1"/>
</dbReference>
<accession>A0A8T1ND81</accession>
<dbReference type="EMBL" id="CM031822">
    <property type="protein sequence ID" value="KAG6629756.1"/>
    <property type="molecule type" value="Genomic_DNA"/>
</dbReference>
<evidence type="ECO:0000256" key="5">
    <source>
        <dbReference type="ARBA" id="ARBA00022840"/>
    </source>
</evidence>
<gene>
    <name evidence="10" type="ORF">CIPAW_14G107400</name>
</gene>
<dbReference type="GO" id="GO:0005524">
    <property type="term" value="F:ATP binding"/>
    <property type="evidence" value="ECO:0007669"/>
    <property type="project" value="UniProtKB-KW"/>
</dbReference>
<evidence type="ECO:0008006" key="12">
    <source>
        <dbReference type="Google" id="ProtNLM"/>
    </source>
</evidence>
<dbReference type="InterPro" id="IPR041118">
    <property type="entry name" value="Rx_N"/>
</dbReference>
<feature type="domain" description="R13L1/DRL21-like LRR repeat region" evidence="9">
    <location>
        <begin position="682"/>
        <end position="806"/>
    </location>
</feature>
<dbReference type="GO" id="GO:0043531">
    <property type="term" value="F:ADP binding"/>
    <property type="evidence" value="ECO:0007669"/>
    <property type="project" value="InterPro"/>
</dbReference>
<keyword evidence="3" id="KW-0547">Nucleotide-binding</keyword>
<dbReference type="PANTHER" id="PTHR36766">
    <property type="entry name" value="PLANT BROAD-SPECTRUM MILDEW RESISTANCE PROTEIN RPW8"/>
    <property type="match status" value="1"/>
</dbReference>
<keyword evidence="5" id="KW-0067">ATP-binding</keyword>
<proteinExistence type="predicted"/>
<name>A0A8T1ND81_CARIL</name>
<reference evidence="10" key="1">
    <citation type="submission" date="2020-12" db="EMBL/GenBank/DDBJ databases">
        <title>WGS assembly of Carya illinoinensis cv. Pawnee.</title>
        <authorList>
            <person name="Platts A."/>
            <person name="Shu S."/>
            <person name="Wright S."/>
            <person name="Barry K."/>
            <person name="Edger P."/>
            <person name="Pires J.C."/>
            <person name="Schmutz J."/>
        </authorList>
    </citation>
    <scope>NUCLEOTIDE SEQUENCE</scope>
    <source>
        <tissue evidence="10">Leaf</tissue>
    </source>
</reference>
<dbReference type="FunFam" id="1.10.10.10:FF:000322">
    <property type="entry name" value="Probable disease resistance protein At1g63360"/>
    <property type="match status" value="1"/>
</dbReference>
<evidence type="ECO:0000259" key="6">
    <source>
        <dbReference type="Pfam" id="PF00931"/>
    </source>
</evidence>
<feature type="domain" description="Disease resistance N-terminal" evidence="7">
    <location>
        <begin position="8"/>
        <end position="101"/>
    </location>
</feature>
<comment type="caution">
    <text evidence="10">The sequence shown here is derived from an EMBL/GenBank/DDBJ whole genome shotgun (WGS) entry which is preliminary data.</text>
</comment>
<dbReference type="Pfam" id="PF00931">
    <property type="entry name" value="NB-ARC"/>
    <property type="match status" value="1"/>
</dbReference>
<feature type="domain" description="NB-ARC" evidence="6">
    <location>
        <begin position="172"/>
        <end position="345"/>
    </location>
</feature>
<keyword evidence="4" id="KW-0611">Plant defense</keyword>
<evidence type="ECO:0000259" key="9">
    <source>
        <dbReference type="Pfam" id="PF25019"/>
    </source>
</evidence>
<dbReference type="Pfam" id="PF23559">
    <property type="entry name" value="WHD_DRP"/>
    <property type="match status" value="1"/>
</dbReference>
<organism evidence="10 11">
    <name type="scientific">Carya illinoinensis</name>
    <name type="common">Pecan</name>
    <dbReference type="NCBI Taxonomy" id="32201"/>
    <lineage>
        <taxon>Eukaryota</taxon>
        <taxon>Viridiplantae</taxon>
        <taxon>Streptophyta</taxon>
        <taxon>Embryophyta</taxon>
        <taxon>Tracheophyta</taxon>
        <taxon>Spermatophyta</taxon>
        <taxon>Magnoliopsida</taxon>
        <taxon>eudicotyledons</taxon>
        <taxon>Gunneridae</taxon>
        <taxon>Pentapetalae</taxon>
        <taxon>rosids</taxon>
        <taxon>fabids</taxon>
        <taxon>Fagales</taxon>
        <taxon>Juglandaceae</taxon>
        <taxon>Carya</taxon>
    </lineage>
</organism>
<dbReference type="InterPro" id="IPR002182">
    <property type="entry name" value="NB-ARC"/>
</dbReference>
<protein>
    <recommendedName>
        <fullName evidence="12">Disease resistance RPP13-like protein 1</fullName>
    </recommendedName>
</protein>
<dbReference type="PANTHER" id="PTHR36766:SF40">
    <property type="entry name" value="DISEASE RESISTANCE PROTEIN RGA3"/>
    <property type="match status" value="1"/>
</dbReference>
<evidence type="ECO:0000259" key="7">
    <source>
        <dbReference type="Pfam" id="PF18052"/>
    </source>
</evidence>